<comment type="caution">
    <text evidence="1">The sequence shown here is derived from an EMBL/GenBank/DDBJ whole genome shotgun (WGS) entry which is preliminary data.</text>
</comment>
<sequence>MSSAVVIRDPPFQFRQAPRAVYASAEVLLRPRVGRQPRGTSPGVAVDKRLSWPLRFGALTAATAGPRVAHLLPRFLESPPAGAAGTRAGRAGIIDGSISGCERSSLESVRSGRHFGHPPKVLGLLNAHLPY</sequence>
<keyword evidence="2" id="KW-1185">Reference proteome</keyword>
<evidence type="ECO:0000313" key="1">
    <source>
        <dbReference type="EMBL" id="KAJ1177334.1"/>
    </source>
</evidence>
<dbReference type="AlphaFoldDB" id="A0AAV7TL43"/>
<protein>
    <submittedName>
        <fullName evidence="1">Uncharacterized protein</fullName>
    </submittedName>
</protein>
<proteinExistence type="predicted"/>
<name>A0AAV7TL43_PLEWA</name>
<organism evidence="1 2">
    <name type="scientific">Pleurodeles waltl</name>
    <name type="common">Iberian ribbed newt</name>
    <dbReference type="NCBI Taxonomy" id="8319"/>
    <lineage>
        <taxon>Eukaryota</taxon>
        <taxon>Metazoa</taxon>
        <taxon>Chordata</taxon>
        <taxon>Craniata</taxon>
        <taxon>Vertebrata</taxon>
        <taxon>Euteleostomi</taxon>
        <taxon>Amphibia</taxon>
        <taxon>Batrachia</taxon>
        <taxon>Caudata</taxon>
        <taxon>Salamandroidea</taxon>
        <taxon>Salamandridae</taxon>
        <taxon>Pleurodelinae</taxon>
        <taxon>Pleurodeles</taxon>
    </lineage>
</organism>
<gene>
    <name evidence="1" type="ORF">NDU88_002593</name>
</gene>
<evidence type="ECO:0000313" key="2">
    <source>
        <dbReference type="Proteomes" id="UP001066276"/>
    </source>
</evidence>
<reference evidence="1" key="1">
    <citation type="journal article" date="2022" name="bioRxiv">
        <title>Sequencing and chromosome-scale assembly of the giantPleurodeles waltlgenome.</title>
        <authorList>
            <person name="Brown T."/>
            <person name="Elewa A."/>
            <person name="Iarovenko S."/>
            <person name="Subramanian E."/>
            <person name="Araus A.J."/>
            <person name="Petzold A."/>
            <person name="Susuki M."/>
            <person name="Suzuki K.-i.T."/>
            <person name="Hayashi T."/>
            <person name="Toyoda A."/>
            <person name="Oliveira C."/>
            <person name="Osipova E."/>
            <person name="Leigh N.D."/>
            <person name="Simon A."/>
            <person name="Yun M.H."/>
        </authorList>
    </citation>
    <scope>NUCLEOTIDE SEQUENCE</scope>
    <source>
        <strain evidence="1">20211129_DDA</strain>
        <tissue evidence="1">Liver</tissue>
    </source>
</reference>
<dbReference type="EMBL" id="JANPWB010000006">
    <property type="protein sequence ID" value="KAJ1177334.1"/>
    <property type="molecule type" value="Genomic_DNA"/>
</dbReference>
<accession>A0AAV7TL43</accession>
<dbReference type="Proteomes" id="UP001066276">
    <property type="component" value="Chromosome 3_2"/>
</dbReference>